<dbReference type="Proteomes" id="UP000233556">
    <property type="component" value="Unassembled WGS sequence"/>
</dbReference>
<dbReference type="AlphaFoldDB" id="A0A2I0SZ76"/>
<gene>
    <name evidence="1" type="ORF">llap_22848</name>
</gene>
<protein>
    <submittedName>
        <fullName evidence="1">Uncharacterized protein</fullName>
    </submittedName>
</protein>
<reference evidence="2" key="2">
    <citation type="submission" date="2017-12" db="EMBL/GenBank/DDBJ databases">
        <title>Genome sequence of the Bar-tailed Godwit (Limosa lapponica baueri).</title>
        <authorList>
            <person name="Lima N.C.B."/>
            <person name="Parody-Merino A.M."/>
            <person name="Battley P.F."/>
            <person name="Fidler A.E."/>
            <person name="Prosdocimi F."/>
        </authorList>
    </citation>
    <scope>NUCLEOTIDE SEQUENCE [LARGE SCALE GENOMIC DNA]</scope>
</reference>
<name>A0A2I0SZ76_LIMLA</name>
<sequence>MHQYWLGADLLESSSEEKDLGVLVDNRMTISQQYALVAKKANGILGCIKKSMASRSREVILPLYSALLRPHLEYCVQFWASQFKKDTDLLERS</sequence>
<evidence type="ECO:0000313" key="2">
    <source>
        <dbReference type="Proteomes" id="UP000233556"/>
    </source>
</evidence>
<dbReference type="EMBL" id="KZ535418">
    <property type="protein sequence ID" value="PKU26848.1"/>
    <property type="molecule type" value="Genomic_DNA"/>
</dbReference>
<reference evidence="2" key="1">
    <citation type="submission" date="2017-11" db="EMBL/GenBank/DDBJ databases">
        <authorList>
            <person name="Lima N.C."/>
            <person name="Parody-Merino A.M."/>
            <person name="Battley P.F."/>
            <person name="Fidler A.E."/>
            <person name="Prosdocimi F."/>
        </authorList>
    </citation>
    <scope>NUCLEOTIDE SEQUENCE [LARGE SCALE GENOMIC DNA]</scope>
</reference>
<dbReference type="PRINTS" id="PR01345">
    <property type="entry name" value="CERVTRCPTASE"/>
</dbReference>
<accession>A0A2I0SZ76</accession>
<dbReference type="OrthoDB" id="9185178at2759"/>
<evidence type="ECO:0000313" key="1">
    <source>
        <dbReference type="EMBL" id="PKU26848.1"/>
    </source>
</evidence>
<keyword evidence="2" id="KW-1185">Reference proteome</keyword>
<proteinExistence type="predicted"/>
<organism evidence="1 2">
    <name type="scientific">Limosa lapponica baueri</name>
    <dbReference type="NCBI Taxonomy" id="1758121"/>
    <lineage>
        <taxon>Eukaryota</taxon>
        <taxon>Metazoa</taxon>
        <taxon>Chordata</taxon>
        <taxon>Craniata</taxon>
        <taxon>Vertebrata</taxon>
        <taxon>Euteleostomi</taxon>
        <taxon>Archelosauria</taxon>
        <taxon>Archosauria</taxon>
        <taxon>Dinosauria</taxon>
        <taxon>Saurischia</taxon>
        <taxon>Theropoda</taxon>
        <taxon>Coelurosauria</taxon>
        <taxon>Aves</taxon>
        <taxon>Neognathae</taxon>
        <taxon>Neoaves</taxon>
        <taxon>Charadriiformes</taxon>
        <taxon>Scolopacidae</taxon>
        <taxon>Limosa</taxon>
    </lineage>
</organism>
<dbReference type="PANTHER" id="PTHR33332">
    <property type="entry name" value="REVERSE TRANSCRIPTASE DOMAIN-CONTAINING PROTEIN"/>
    <property type="match status" value="1"/>
</dbReference>